<feature type="region of interest" description="Disordered" evidence="2">
    <location>
        <begin position="86"/>
        <end position="108"/>
    </location>
</feature>
<name>A0ABN7PA22_TIMPD</name>
<reference evidence="4" key="1">
    <citation type="submission" date="2021-03" db="EMBL/GenBank/DDBJ databases">
        <authorList>
            <person name="Tran Van P."/>
        </authorList>
    </citation>
    <scope>NUCLEOTIDE SEQUENCE</scope>
</reference>
<evidence type="ECO:0000256" key="2">
    <source>
        <dbReference type="SAM" id="MobiDB-lite"/>
    </source>
</evidence>
<accession>A0ABN7PA22</accession>
<dbReference type="Proteomes" id="UP001153148">
    <property type="component" value="Unassembled WGS sequence"/>
</dbReference>
<keyword evidence="5" id="KW-1185">Reference proteome</keyword>
<feature type="domain" description="SMB" evidence="3">
    <location>
        <begin position="119"/>
        <end position="139"/>
    </location>
</feature>
<dbReference type="Pfam" id="PF01033">
    <property type="entry name" value="Somatomedin_B"/>
    <property type="match status" value="1"/>
</dbReference>
<comment type="caution">
    <text evidence="4">The sequence shown here is derived from an EMBL/GenBank/DDBJ whole genome shotgun (WGS) entry which is preliminary data.</text>
</comment>
<dbReference type="InterPro" id="IPR036024">
    <property type="entry name" value="Somatomedin_B-like_dom_sf"/>
</dbReference>
<dbReference type="PROSITE" id="PS00524">
    <property type="entry name" value="SMB_1"/>
    <property type="match status" value="1"/>
</dbReference>
<dbReference type="SUPFAM" id="SSF90188">
    <property type="entry name" value="Somatomedin B domain"/>
    <property type="match status" value="1"/>
</dbReference>
<proteinExistence type="predicted"/>
<evidence type="ECO:0000259" key="3">
    <source>
        <dbReference type="PROSITE" id="PS00524"/>
    </source>
</evidence>
<organism evidence="4 5">
    <name type="scientific">Timema podura</name>
    <name type="common">Walking stick</name>
    <dbReference type="NCBI Taxonomy" id="61482"/>
    <lineage>
        <taxon>Eukaryota</taxon>
        <taxon>Metazoa</taxon>
        <taxon>Ecdysozoa</taxon>
        <taxon>Arthropoda</taxon>
        <taxon>Hexapoda</taxon>
        <taxon>Insecta</taxon>
        <taxon>Pterygota</taxon>
        <taxon>Neoptera</taxon>
        <taxon>Polyneoptera</taxon>
        <taxon>Phasmatodea</taxon>
        <taxon>Timematodea</taxon>
        <taxon>Timematoidea</taxon>
        <taxon>Timematidae</taxon>
        <taxon>Timema</taxon>
    </lineage>
</organism>
<dbReference type="EMBL" id="CAJPIN010035931">
    <property type="protein sequence ID" value="CAG2064655.1"/>
    <property type="molecule type" value="Genomic_DNA"/>
</dbReference>
<protein>
    <recommendedName>
        <fullName evidence="3">SMB domain-containing protein</fullName>
    </recommendedName>
</protein>
<dbReference type="InterPro" id="IPR001212">
    <property type="entry name" value="Somatomedin_B_dom"/>
</dbReference>
<evidence type="ECO:0000256" key="1">
    <source>
        <dbReference type="ARBA" id="ARBA00023157"/>
    </source>
</evidence>
<gene>
    <name evidence="4" type="ORF">TPAB3V08_LOCUS11600</name>
</gene>
<evidence type="ECO:0000313" key="4">
    <source>
        <dbReference type="EMBL" id="CAG2064655.1"/>
    </source>
</evidence>
<evidence type="ECO:0000313" key="5">
    <source>
        <dbReference type="Proteomes" id="UP001153148"/>
    </source>
</evidence>
<keyword evidence="1" id="KW-1015">Disulfide bond</keyword>
<sequence length="160" mass="17072">MGHVIVVEALRGGGYVSDIAFDDVRLSNGSDCVLSTTTDEPSQMTTLILGTVQITFLGGGGDEVLDDTQSCRWRCTTSDDLTNTLAPLTLPTNTSQSPTGTPPTVGRSTQVETPVLVTCDCIAGCVDSGTCCQDYAEYCIFGECVINTVLSNYLAWREKR</sequence>